<feature type="compositionally biased region" description="Pro residues" evidence="1">
    <location>
        <begin position="1"/>
        <end position="17"/>
    </location>
</feature>
<dbReference type="AlphaFoldDB" id="A0A453B8X5"/>
<keyword evidence="3" id="KW-1185">Reference proteome</keyword>
<dbReference type="GO" id="GO:0005634">
    <property type="term" value="C:nucleus"/>
    <property type="evidence" value="ECO:0007669"/>
    <property type="project" value="TreeGrafter"/>
</dbReference>
<accession>A0A453B8X5</accession>
<dbReference type="EnsemblPlants" id="AET2Gv20415500.13">
    <property type="protein sequence ID" value="AET2Gv20415500.13"/>
    <property type="gene ID" value="AET2Gv20415500"/>
</dbReference>
<evidence type="ECO:0000313" key="3">
    <source>
        <dbReference type="Proteomes" id="UP000015105"/>
    </source>
</evidence>
<dbReference type="Proteomes" id="UP000015105">
    <property type="component" value="Chromosome 2D"/>
</dbReference>
<reference evidence="2" key="4">
    <citation type="submission" date="2019-03" db="UniProtKB">
        <authorList>
            <consortium name="EnsemblPlants"/>
        </authorList>
    </citation>
    <scope>IDENTIFICATION</scope>
</reference>
<dbReference type="Gramene" id="AET2Gv20415500.13">
    <property type="protein sequence ID" value="AET2Gv20415500.13"/>
    <property type="gene ID" value="AET2Gv20415500"/>
</dbReference>
<reference evidence="2" key="3">
    <citation type="journal article" date="2017" name="Nature">
        <title>Genome sequence of the progenitor of the wheat D genome Aegilops tauschii.</title>
        <authorList>
            <person name="Luo M.C."/>
            <person name="Gu Y.Q."/>
            <person name="Puiu D."/>
            <person name="Wang H."/>
            <person name="Twardziok S.O."/>
            <person name="Deal K.R."/>
            <person name="Huo N."/>
            <person name="Zhu T."/>
            <person name="Wang L."/>
            <person name="Wang Y."/>
            <person name="McGuire P.E."/>
            <person name="Liu S."/>
            <person name="Long H."/>
            <person name="Ramasamy R.K."/>
            <person name="Rodriguez J.C."/>
            <person name="Van S.L."/>
            <person name="Yuan L."/>
            <person name="Wang Z."/>
            <person name="Xia Z."/>
            <person name="Xiao L."/>
            <person name="Anderson O.D."/>
            <person name="Ouyang S."/>
            <person name="Liang Y."/>
            <person name="Zimin A.V."/>
            <person name="Pertea G."/>
            <person name="Qi P."/>
            <person name="Bennetzen J.L."/>
            <person name="Dai X."/>
            <person name="Dawson M.W."/>
            <person name="Muller H.G."/>
            <person name="Kugler K."/>
            <person name="Rivarola-Duarte L."/>
            <person name="Spannagl M."/>
            <person name="Mayer K.F.X."/>
            <person name="Lu F.H."/>
            <person name="Bevan M.W."/>
            <person name="Leroy P."/>
            <person name="Li P."/>
            <person name="You F.M."/>
            <person name="Sun Q."/>
            <person name="Liu Z."/>
            <person name="Lyons E."/>
            <person name="Wicker T."/>
            <person name="Salzberg S.L."/>
            <person name="Devos K.M."/>
            <person name="Dvorak J."/>
        </authorList>
    </citation>
    <scope>NUCLEOTIDE SEQUENCE [LARGE SCALE GENOMIC DNA]</scope>
    <source>
        <strain evidence="2">cv. AL8/78</strain>
    </source>
</reference>
<organism evidence="2 3">
    <name type="scientific">Aegilops tauschii subsp. strangulata</name>
    <name type="common">Goatgrass</name>
    <dbReference type="NCBI Taxonomy" id="200361"/>
    <lineage>
        <taxon>Eukaryota</taxon>
        <taxon>Viridiplantae</taxon>
        <taxon>Streptophyta</taxon>
        <taxon>Embryophyta</taxon>
        <taxon>Tracheophyta</taxon>
        <taxon>Spermatophyta</taxon>
        <taxon>Magnoliopsida</taxon>
        <taxon>Liliopsida</taxon>
        <taxon>Poales</taxon>
        <taxon>Poaceae</taxon>
        <taxon>BOP clade</taxon>
        <taxon>Pooideae</taxon>
        <taxon>Triticodae</taxon>
        <taxon>Triticeae</taxon>
        <taxon>Triticinae</taxon>
        <taxon>Aegilops</taxon>
    </lineage>
</organism>
<reference evidence="3" key="2">
    <citation type="journal article" date="2017" name="Nat. Plants">
        <title>The Aegilops tauschii genome reveals multiple impacts of transposons.</title>
        <authorList>
            <person name="Zhao G."/>
            <person name="Zou C."/>
            <person name="Li K."/>
            <person name="Wang K."/>
            <person name="Li T."/>
            <person name="Gao L."/>
            <person name="Zhang X."/>
            <person name="Wang H."/>
            <person name="Yang Z."/>
            <person name="Liu X."/>
            <person name="Jiang W."/>
            <person name="Mao L."/>
            <person name="Kong X."/>
            <person name="Jiao Y."/>
            <person name="Jia J."/>
        </authorList>
    </citation>
    <scope>NUCLEOTIDE SEQUENCE [LARGE SCALE GENOMIC DNA]</scope>
    <source>
        <strain evidence="3">cv. AL8/78</strain>
    </source>
</reference>
<name>A0A453B8X5_AEGTS</name>
<protein>
    <submittedName>
        <fullName evidence="2">Uncharacterized protein</fullName>
    </submittedName>
</protein>
<evidence type="ECO:0000256" key="1">
    <source>
        <dbReference type="SAM" id="MobiDB-lite"/>
    </source>
</evidence>
<feature type="region of interest" description="Disordered" evidence="1">
    <location>
        <begin position="1"/>
        <end position="21"/>
    </location>
</feature>
<dbReference type="GO" id="GO:0042752">
    <property type="term" value="P:regulation of circadian rhythm"/>
    <property type="evidence" value="ECO:0007669"/>
    <property type="project" value="InterPro"/>
</dbReference>
<evidence type="ECO:0000313" key="2">
    <source>
        <dbReference type="EnsemblPlants" id="AET2Gv20415500.13"/>
    </source>
</evidence>
<reference evidence="2" key="5">
    <citation type="journal article" date="2021" name="G3 (Bethesda)">
        <title>Aegilops tauschii genome assembly Aet v5.0 features greater sequence contiguity and improved annotation.</title>
        <authorList>
            <person name="Wang L."/>
            <person name="Zhu T."/>
            <person name="Rodriguez J.C."/>
            <person name="Deal K.R."/>
            <person name="Dubcovsky J."/>
            <person name="McGuire P.E."/>
            <person name="Lux T."/>
            <person name="Spannagl M."/>
            <person name="Mayer K.F.X."/>
            <person name="Baldrich P."/>
            <person name="Meyers B.C."/>
            <person name="Huo N."/>
            <person name="Gu Y.Q."/>
            <person name="Zhou H."/>
            <person name="Devos K.M."/>
            <person name="Bennetzen J.L."/>
            <person name="Unver T."/>
            <person name="Budak H."/>
            <person name="Gulick P.J."/>
            <person name="Galiba G."/>
            <person name="Kalapos B."/>
            <person name="Nelson D.R."/>
            <person name="Li P."/>
            <person name="You F.M."/>
            <person name="Luo M.C."/>
            <person name="Dvorak J."/>
        </authorList>
    </citation>
    <scope>NUCLEOTIDE SEQUENCE [LARGE SCALE GENOMIC DNA]</scope>
    <source>
        <strain evidence="2">cv. AL8/78</strain>
    </source>
</reference>
<reference evidence="3" key="1">
    <citation type="journal article" date="2014" name="Science">
        <title>Ancient hybridizations among the ancestral genomes of bread wheat.</title>
        <authorList>
            <consortium name="International Wheat Genome Sequencing Consortium,"/>
            <person name="Marcussen T."/>
            <person name="Sandve S.R."/>
            <person name="Heier L."/>
            <person name="Spannagl M."/>
            <person name="Pfeifer M."/>
            <person name="Jakobsen K.S."/>
            <person name="Wulff B.B."/>
            <person name="Steuernagel B."/>
            <person name="Mayer K.F."/>
            <person name="Olsen O.A."/>
        </authorList>
    </citation>
    <scope>NUCLEOTIDE SEQUENCE [LARGE SCALE GENOMIC DNA]</scope>
    <source>
        <strain evidence="3">cv. AL8/78</strain>
    </source>
</reference>
<feature type="compositionally biased region" description="Low complexity" evidence="1">
    <location>
        <begin position="66"/>
        <end position="77"/>
    </location>
</feature>
<dbReference type="PANTHER" id="PTHR34798">
    <property type="entry name" value="PROTEIN TIME FOR COFFEE"/>
    <property type="match status" value="1"/>
</dbReference>
<feature type="region of interest" description="Disordered" evidence="1">
    <location>
        <begin position="41"/>
        <end position="89"/>
    </location>
</feature>
<dbReference type="PANTHER" id="PTHR34798:SF2">
    <property type="entry name" value="PROTEIN TIME FOR COFFEE"/>
    <property type="match status" value="1"/>
</dbReference>
<dbReference type="InterPro" id="IPR039317">
    <property type="entry name" value="TIC"/>
</dbReference>
<feature type="compositionally biased region" description="Basic and acidic residues" evidence="1">
    <location>
        <begin position="51"/>
        <end position="63"/>
    </location>
</feature>
<sequence>PSPASAPPAAPPQPPPAKISKSPSFIQEEIEVAEVLFGLTRQFPCPPKQENTNHKPEPKDAPEAKSGNSSPAPSSSGVRPADSASLTTTGGQLVNFYLGMIFCC</sequence>
<proteinExistence type="predicted"/>